<sequence length="217" mass="23621">MGSLADDIVGCRACSRLVAYAADVRESGRKPGFVAGDYWCRPVPSFGGRDAWLLIIGLAPGTHGAGRTGRPFTGDYAGDLLFRALWEQGWSSGPESRSRDDPLALDGVRIANALRCAPPQNKPVGDELKRCRPFLERELALLPQLETVLALGGVAHRQVIATVGERQVDFAFGHGARHALPGIGWELVDSYHPSRYNLNTRRLTEAQFTAVLSSLRD</sequence>
<keyword evidence="6" id="KW-0411">Iron-sulfur</keyword>
<dbReference type="CDD" id="cd10031">
    <property type="entry name" value="UDG-F5_TTUDGB_like"/>
    <property type="match status" value="1"/>
</dbReference>
<evidence type="ECO:0000256" key="5">
    <source>
        <dbReference type="ARBA" id="ARBA00023004"/>
    </source>
</evidence>
<evidence type="ECO:0000256" key="3">
    <source>
        <dbReference type="ARBA" id="ARBA00022763"/>
    </source>
</evidence>
<organism evidence="11">
    <name type="scientific">uncultured marine group II/III euryarchaeote KM3_190_A12</name>
    <dbReference type="NCBI Taxonomy" id="1457961"/>
    <lineage>
        <taxon>Archaea</taxon>
        <taxon>Methanobacteriati</taxon>
        <taxon>Methanobacteriota</taxon>
        <taxon>environmental samples</taxon>
    </lineage>
</organism>
<dbReference type="InterPro" id="IPR051536">
    <property type="entry name" value="UDG_Type-4/5"/>
</dbReference>
<keyword evidence="5" id="KW-0408">Iron</keyword>
<dbReference type="GO" id="GO:0046872">
    <property type="term" value="F:metal ion binding"/>
    <property type="evidence" value="ECO:0007669"/>
    <property type="project" value="UniProtKB-KW"/>
</dbReference>
<dbReference type="EMBL" id="KF900763">
    <property type="protein sequence ID" value="AIF06211.1"/>
    <property type="molecule type" value="Genomic_DNA"/>
</dbReference>
<evidence type="ECO:0000256" key="1">
    <source>
        <dbReference type="ARBA" id="ARBA00022485"/>
    </source>
</evidence>
<keyword evidence="4" id="KW-0378">Hydrolase</keyword>
<feature type="domain" description="Uracil-DNA glycosylase-like" evidence="10">
    <location>
        <begin position="44"/>
        <end position="212"/>
    </location>
</feature>
<keyword evidence="3" id="KW-0227">DNA damage</keyword>
<dbReference type="Gene3D" id="3.40.470.10">
    <property type="entry name" value="Uracil-DNA glycosylase-like domain"/>
    <property type="match status" value="1"/>
</dbReference>
<evidence type="ECO:0000259" key="10">
    <source>
        <dbReference type="SMART" id="SM00986"/>
    </source>
</evidence>
<dbReference type="AlphaFoldDB" id="A0A075GQD3"/>
<dbReference type="PANTHER" id="PTHR33693:SF3">
    <property type="entry name" value="TYPE-5 URACIL-DNA GLYCOSYLASE"/>
    <property type="match status" value="1"/>
</dbReference>
<dbReference type="GO" id="GO:0051539">
    <property type="term" value="F:4 iron, 4 sulfur cluster binding"/>
    <property type="evidence" value="ECO:0007669"/>
    <property type="project" value="UniProtKB-KW"/>
</dbReference>
<name>A0A075GQD3_9EURY</name>
<proteinExistence type="inferred from homology"/>
<dbReference type="InterPro" id="IPR044147">
    <property type="entry name" value="UdgB-like"/>
</dbReference>
<dbReference type="PANTHER" id="PTHR33693">
    <property type="entry name" value="TYPE-5 URACIL-DNA GLYCOSYLASE"/>
    <property type="match status" value="1"/>
</dbReference>
<keyword evidence="7" id="KW-0234">DNA repair</keyword>
<dbReference type="InterPro" id="IPR005122">
    <property type="entry name" value="Uracil-DNA_glycosylase-like"/>
</dbReference>
<evidence type="ECO:0000256" key="9">
    <source>
        <dbReference type="ARBA" id="ARBA00023887"/>
    </source>
</evidence>
<evidence type="ECO:0000256" key="7">
    <source>
        <dbReference type="ARBA" id="ARBA00023204"/>
    </source>
</evidence>
<comment type="similarity">
    <text evidence="8">Belongs to the uracil-DNA glycosylase (UDG) superfamily. Type 5 (UDGb) family.</text>
</comment>
<dbReference type="SMART" id="SM00987">
    <property type="entry name" value="UreE_C"/>
    <property type="match status" value="1"/>
</dbReference>
<accession>A0A075GQD3</accession>
<reference evidence="11" key="1">
    <citation type="journal article" date="2014" name="Genome Biol. Evol.">
        <title>Pangenome evidence for extensive interdomain horizontal transfer affecting lineage core and shell genes in uncultured planktonic thaumarchaeota and euryarchaeota.</title>
        <authorList>
            <person name="Deschamps P."/>
            <person name="Zivanovic Y."/>
            <person name="Moreira D."/>
            <person name="Rodriguez-Valera F."/>
            <person name="Lopez-Garcia P."/>
        </authorList>
    </citation>
    <scope>NUCLEOTIDE SEQUENCE</scope>
</reference>
<dbReference type="Pfam" id="PF03167">
    <property type="entry name" value="UDG"/>
    <property type="match status" value="1"/>
</dbReference>
<evidence type="ECO:0000256" key="6">
    <source>
        <dbReference type="ARBA" id="ARBA00023014"/>
    </source>
</evidence>
<dbReference type="SMART" id="SM00986">
    <property type="entry name" value="UDG"/>
    <property type="match status" value="1"/>
</dbReference>
<dbReference type="GO" id="GO:0033958">
    <property type="term" value="F:DNA-deoxyinosine glycosylase activity"/>
    <property type="evidence" value="ECO:0007669"/>
    <property type="project" value="InterPro"/>
</dbReference>
<evidence type="ECO:0000256" key="8">
    <source>
        <dbReference type="ARBA" id="ARBA00023779"/>
    </source>
</evidence>
<evidence type="ECO:0000256" key="4">
    <source>
        <dbReference type="ARBA" id="ARBA00022801"/>
    </source>
</evidence>
<dbReference type="InterPro" id="IPR036895">
    <property type="entry name" value="Uracil-DNA_glycosylase-like_sf"/>
</dbReference>
<protein>
    <recommendedName>
        <fullName evidence="9">Type-5 uracil-DNA glycosylase</fullName>
    </recommendedName>
</protein>
<dbReference type="GO" id="GO:0004844">
    <property type="term" value="F:uracil DNA N-glycosylase activity"/>
    <property type="evidence" value="ECO:0007669"/>
    <property type="project" value="InterPro"/>
</dbReference>
<evidence type="ECO:0000256" key="2">
    <source>
        <dbReference type="ARBA" id="ARBA00022723"/>
    </source>
</evidence>
<keyword evidence="2" id="KW-0479">Metal-binding</keyword>
<dbReference type="GO" id="GO:0006284">
    <property type="term" value="P:base-excision repair"/>
    <property type="evidence" value="ECO:0007669"/>
    <property type="project" value="InterPro"/>
</dbReference>
<dbReference type="SUPFAM" id="SSF52141">
    <property type="entry name" value="Uracil-DNA glycosylase-like"/>
    <property type="match status" value="1"/>
</dbReference>
<evidence type="ECO:0000313" key="11">
    <source>
        <dbReference type="EMBL" id="AIF06211.1"/>
    </source>
</evidence>
<keyword evidence="1" id="KW-0004">4Fe-4S</keyword>